<evidence type="ECO:0000256" key="2">
    <source>
        <dbReference type="ARBA" id="ARBA00022527"/>
    </source>
</evidence>
<dbReference type="EMBL" id="CP002801">
    <property type="protein sequence ID" value="AEH08671.1"/>
    <property type="molecule type" value="Genomic_DNA"/>
</dbReference>
<sequence length="731" mass="78369">MGTVWRAFDTDSNVERALKEIRIPDHLPVRDREMLIERARREARNAARLGVHPHVVTVHDLVEDHDAQWIVMDLVSGYSLATMIARDGALDEREVARIGIALLDALAHGHRKGVLHRDVKPSNVLITSDGTVRLTDFGIAVYETDHRITAAGGLVGTPAYMAPERIRGEEGGPASDLFSLATTLLHATEGISPFGRDTTFATMHAVVYEAPTVPTRATRAYSVLSPILAKEPSARPPAERIRRQLQALLRAARPGPLMTSNDWSAMSVAPTTNAWPAAKAFYEAPTMSCALTDRPYSSDYEYTVHELDTIGIELPATDAAQPAPWEETAPRRAPTEPSYSDPATIEQPIWNGPHPPRPRPRPGRTRRSADRQRQPSRRGLLLAGIAAAGLGVGAGTAGWAVRRLREPTRPGTAAGSAAGPEALTFGLPGTPGVEFAGSLVADQRGYYREAGFTSTRFHGSGPHFPSVTASVASGAAFVGVTTTDAVAREAAAGAPLRIIGAQRQKSPWAIVSLGDRPIRTPQEMIGMRVATAMGSAAVWASFLAAAGVPATAVRQVVVPDHAQALAQALTQRQVDAALSSVADVPVALARQGIGCSTFLLADHGYPLVSNVYVVTADALTAARGTVKAFLTAEVRGWKQNLADPMLAAQLTTDVYAKSLRLDVREQLAENRALNDLVQTAQTRRDGLFTMTDALIEANIRLLSTGPAAPVAGHLFDLSVLRELYQEWPRLI</sequence>
<dbReference type="GO" id="GO:0004674">
    <property type="term" value="F:protein serine/threonine kinase activity"/>
    <property type="evidence" value="ECO:0007669"/>
    <property type="project" value="UniProtKB-KW"/>
</dbReference>
<keyword evidence="3" id="KW-0808">Transferase</keyword>
<keyword evidence="4" id="KW-0547">Nucleotide-binding</keyword>
<evidence type="ECO:0000256" key="8">
    <source>
        <dbReference type="SAM" id="Phobius"/>
    </source>
</evidence>
<dbReference type="HOGENOM" id="CLU_378894_0_0_11"/>
<evidence type="ECO:0000256" key="5">
    <source>
        <dbReference type="ARBA" id="ARBA00022777"/>
    </source>
</evidence>
<name>F8AZJ5_9ACTN</name>
<dbReference type="GO" id="GO:0005524">
    <property type="term" value="F:ATP binding"/>
    <property type="evidence" value="ECO:0007669"/>
    <property type="project" value="UniProtKB-KW"/>
</dbReference>
<proteinExistence type="predicted"/>
<keyword evidence="8" id="KW-0812">Transmembrane</keyword>
<feature type="transmembrane region" description="Helical" evidence="8">
    <location>
        <begin position="380"/>
        <end position="401"/>
    </location>
</feature>
<keyword evidence="2 10" id="KW-0723">Serine/threonine-protein kinase</keyword>
<dbReference type="SUPFAM" id="SSF56112">
    <property type="entry name" value="Protein kinase-like (PK-like)"/>
    <property type="match status" value="1"/>
</dbReference>
<dbReference type="STRING" id="656024.FsymDg_1176"/>
<dbReference type="PANTHER" id="PTHR43289">
    <property type="entry name" value="MITOGEN-ACTIVATED PROTEIN KINASE KINASE KINASE 20-RELATED"/>
    <property type="match status" value="1"/>
</dbReference>
<dbReference type="SUPFAM" id="SSF53850">
    <property type="entry name" value="Periplasmic binding protein-like II"/>
    <property type="match status" value="1"/>
</dbReference>
<keyword evidence="8" id="KW-0472">Membrane</keyword>
<dbReference type="CDD" id="cd14014">
    <property type="entry name" value="STKc_PknB_like"/>
    <property type="match status" value="1"/>
</dbReference>
<dbReference type="AlphaFoldDB" id="F8AZJ5"/>
<evidence type="ECO:0000313" key="10">
    <source>
        <dbReference type="EMBL" id="AEH08671.1"/>
    </source>
</evidence>
<evidence type="ECO:0000256" key="1">
    <source>
        <dbReference type="ARBA" id="ARBA00012513"/>
    </source>
</evidence>
<protein>
    <recommendedName>
        <fullName evidence="1">non-specific serine/threonine protein kinase</fullName>
        <ecNumber evidence="1">2.7.11.1</ecNumber>
    </recommendedName>
</protein>
<dbReference type="PANTHER" id="PTHR43289:SF6">
    <property type="entry name" value="SERINE_THREONINE-PROTEIN KINASE NEKL-3"/>
    <property type="match status" value="1"/>
</dbReference>
<accession>F8AZJ5</accession>
<evidence type="ECO:0000259" key="9">
    <source>
        <dbReference type="PROSITE" id="PS50011"/>
    </source>
</evidence>
<evidence type="ECO:0000256" key="7">
    <source>
        <dbReference type="SAM" id="MobiDB-lite"/>
    </source>
</evidence>
<dbReference type="InterPro" id="IPR000719">
    <property type="entry name" value="Prot_kinase_dom"/>
</dbReference>
<keyword evidence="5 10" id="KW-0418">Kinase</keyword>
<dbReference type="Gene3D" id="1.10.510.10">
    <property type="entry name" value="Transferase(Phosphotransferase) domain 1"/>
    <property type="match status" value="1"/>
</dbReference>
<gene>
    <name evidence="10" type="ordered locus">FsymDg_1176</name>
</gene>
<dbReference type="InterPro" id="IPR008271">
    <property type="entry name" value="Ser/Thr_kinase_AS"/>
</dbReference>
<keyword evidence="8" id="KW-1133">Transmembrane helix</keyword>
<keyword evidence="11" id="KW-1185">Reference proteome</keyword>
<dbReference type="PROSITE" id="PS00108">
    <property type="entry name" value="PROTEIN_KINASE_ST"/>
    <property type="match status" value="1"/>
</dbReference>
<evidence type="ECO:0000256" key="4">
    <source>
        <dbReference type="ARBA" id="ARBA00022741"/>
    </source>
</evidence>
<keyword evidence="6" id="KW-0067">ATP-binding</keyword>
<dbReference type="Pfam" id="PF09084">
    <property type="entry name" value="NMT1"/>
    <property type="match status" value="1"/>
</dbReference>
<dbReference type="Gene3D" id="3.40.190.10">
    <property type="entry name" value="Periplasmic binding protein-like II"/>
    <property type="match status" value="2"/>
</dbReference>
<feature type="compositionally biased region" description="Basic residues" evidence="7">
    <location>
        <begin position="356"/>
        <end position="366"/>
    </location>
</feature>
<dbReference type="Proteomes" id="UP000001549">
    <property type="component" value="Chromosome"/>
</dbReference>
<feature type="region of interest" description="Disordered" evidence="7">
    <location>
        <begin position="316"/>
        <end position="378"/>
    </location>
</feature>
<dbReference type="eggNOG" id="COG0515">
    <property type="taxonomic scope" value="Bacteria"/>
</dbReference>
<feature type="domain" description="Protein kinase" evidence="9">
    <location>
        <begin position="1"/>
        <end position="249"/>
    </location>
</feature>
<dbReference type="Pfam" id="PF00069">
    <property type="entry name" value="Pkinase"/>
    <property type="match status" value="1"/>
</dbReference>
<dbReference type="SMART" id="SM00220">
    <property type="entry name" value="S_TKc"/>
    <property type="match status" value="1"/>
</dbReference>
<dbReference type="PROSITE" id="PS50011">
    <property type="entry name" value="PROTEIN_KINASE_DOM"/>
    <property type="match status" value="1"/>
</dbReference>
<reference evidence="10 11" key="1">
    <citation type="submission" date="2011-05" db="EMBL/GenBank/DDBJ databases">
        <title>Complete sequence of chromosome of Frankia symbiont of Datisca glomerata.</title>
        <authorList>
            <consortium name="US DOE Joint Genome Institute"/>
            <person name="Lucas S."/>
            <person name="Han J."/>
            <person name="Lapidus A."/>
            <person name="Cheng J.-F."/>
            <person name="Goodwin L."/>
            <person name="Pitluck S."/>
            <person name="Peters L."/>
            <person name="Mikhailova N."/>
            <person name="Chertkov O."/>
            <person name="Teshima H."/>
            <person name="Han C."/>
            <person name="Tapia R."/>
            <person name="Land M."/>
            <person name="Hauser L."/>
            <person name="Kyrpides N."/>
            <person name="Ivanova N."/>
            <person name="Pagani I."/>
            <person name="Berry A."/>
            <person name="Pawlowski K."/>
            <person name="Persson T."/>
            <person name="Vanden Heuvel B."/>
            <person name="Benson D."/>
            <person name="Woyke T."/>
        </authorList>
    </citation>
    <scope>NUCLEOTIDE SEQUENCE [LARGE SCALE GENOMIC DNA]</scope>
    <source>
        <strain evidence="11">4085684</strain>
    </source>
</reference>
<dbReference type="KEGG" id="fsy:FsymDg_1176"/>
<evidence type="ECO:0000256" key="3">
    <source>
        <dbReference type="ARBA" id="ARBA00022679"/>
    </source>
</evidence>
<organism evidence="10 11">
    <name type="scientific">Candidatus Protofrankia datiscae</name>
    <dbReference type="NCBI Taxonomy" id="2716812"/>
    <lineage>
        <taxon>Bacteria</taxon>
        <taxon>Bacillati</taxon>
        <taxon>Actinomycetota</taxon>
        <taxon>Actinomycetes</taxon>
        <taxon>Frankiales</taxon>
        <taxon>Frankiaceae</taxon>
        <taxon>Protofrankia</taxon>
    </lineage>
</organism>
<dbReference type="eggNOG" id="COG0715">
    <property type="taxonomic scope" value="Bacteria"/>
</dbReference>
<dbReference type="Gene3D" id="3.30.200.20">
    <property type="entry name" value="Phosphorylase Kinase, domain 1"/>
    <property type="match status" value="1"/>
</dbReference>
<dbReference type="InterPro" id="IPR015168">
    <property type="entry name" value="SsuA/THI5"/>
</dbReference>
<dbReference type="InterPro" id="IPR011009">
    <property type="entry name" value="Kinase-like_dom_sf"/>
</dbReference>
<evidence type="ECO:0000256" key="6">
    <source>
        <dbReference type="ARBA" id="ARBA00022840"/>
    </source>
</evidence>
<evidence type="ECO:0000313" key="11">
    <source>
        <dbReference type="Proteomes" id="UP000001549"/>
    </source>
</evidence>
<dbReference type="EC" id="2.7.11.1" evidence="1"/>